<dbReference type="SUPFAM" id="SSF55298">
    <property type="entry name" value="YjgF-like"/>
    <property type="match status" value="1"/>
</dbReference>
<keyword evidence="3" id="KW-1185">Reference proteome</keyword>
<dbReference type="GO" id="GO:0016787">
    <property type="term" value="F:hydrolase activity"/>
    <property type="evidence" value="ECO:0007669"/>
    <property type="project" value="UniProtKB-KW"/>
</dbReference>
<name>A0ABW2EAM9_9ACTN</name>
<protein>
    <submittedName>
        <fullName evidence="2">RidA family protein</fullName>
        <ecNumber evidence="2">3.5.-.-</ecNumber>
    </submittedName>
</protein>
<evidence type="ECO:0000313" key="3">
    <source>
        <dbReference type="Proteomes" id="UP001596409"/>
    </source>
</evidence>
<accession>A0ABW2EAM9</accession>
<proteinExistence type="inferred from homology"/>
<comment type="caution">
    <text evidence="2">The sequence shown here is derived from an EMBL/GenBank/DDBJ whole genome shotgun (WGS) entry which is preliminary data.</text>
</comment>
<dbReference type="Pfam" id="PF01042">
    <property type="entry name" value="Ribonuc_L-PSP"/>
    <property type="match status" value="1"/>
</dbReference>
<dbReference type="PANTHER" id="PTHR11803">
    <property type="entry name" value="2-IMINOBUTANOATE/2-IMINOPROPANOATE DEAMINASE RIDA"/>
    <property type="match status" value="1"/>
</dbReference>
<gene>
    <name evidence="2" type="ORF">ACFQMH_36345</name>
</gene>
<evidence type="ECO:0000313" key="2">
    <source>
        <dbReference type="EMBL" id="MFC7017063.1"/>
    </source>
</evidence>
<keyword evidence="2" id="KW-0378">Hydrolase</keyword>
<dbReference type="RefSeq" id="WP_189880151.1">
    <property type="nucleotide sequence ID" value="NZ_BMWA01000039.1"/>
</dbReference>
<sequence length="128" mass="13755">MNRFINEAGSDPSKYGLSSGAVAGNMVFAAAMALDGETMQRDAAAVTIADETRICLEQLEGVLKEAGCGLKDIVKINCYLTRDEDRAEFWQTYDEIFATIDTQAVRITQVVGIACGCRVELDAVAVAP</sequence>
<dbReference type="Proteomes" id="UP001596409">
    <property type="component" value="Unassembled WGS sequence"/>
</dbReference>
<dbReference type="Gene3D" id="3.30.1330.40">
    <property type="entry name" value="RutC-like"/>
    <property type="match status" value="1"/>
</dbReference>
<dbReference type="InterPro" id="IPR006175">
    <property type="entry name" value="YjgF/YER057c/UK114"/>
</dbReference>
<reference evidence="3" key="1">
    <citation type="journal article" date="2019" name="Int. J. Syst. Evol. Microbiol.">
        <title>The Global Catalogue of Microorganisms (GCM) 10K type strain sequencing project: providing services to taxonomists for standard genome sequencing and annotation.</title>
        <authorList>
            <consortium name="The Broad Institute Genomics Platform"/>
            <consortium name="The Broad Institute Genome Sequencing Center for Infectious Disease"/>
            <person name="Wu L."/>
            <person name="Ma J."/>
        </authorList>
    </citation>
    <scope>NUCLEOTIDE SEQUENCE [LARGE SCALE GENOMIC DNA]</scope>
    <source>
        <strain evidence="3">JCM 4855</strain>
    </source>
</reference>
<dbReference type="CDD" id="cd00448">
    <property type="entry name" value="YjgF_YER057c_UK114_family"/>
    <property type="match status" value="1"/>
</dbReference>
<dbReference type="EMBL" id="JBHSYM010000086">
    <property type="protein sequence ID" value="MFC7017063.1"/>
    <property type="molecule type" value="Genomic_DNA"/>
</dbReference>
<dbReference type="InterPro" id="IPR035959">
    <property type="entry name" value="RutC-like_sf"/>
</dbReference>
<comment type="similarity">
    <text evidence="1">Belongs to the RutC family.</text>
</comment>
<dbReference type="EC" id="3.5.-.-" evidence="2"/>
<evidence type="ECO:0000256" key="1">
    <source>
        <dbReference type="ARBA" id="ARBA00010552"/>
    </source>
</evidence>
<organism evidence="2 3">
    <name type="scientific">Streptomyces viridiviolaceus</name>
    <dbReference type="NCBI Taxonomy" id="68282"/>
    <lineage>
        <taxon>Bacteria</taxon>
        <taxon>Bacillati</taxon>
        <taxon>Actinomycetota</taxon>
        <taxon>Actinomycetes</taxon>
        <taxon>Kitasatosporales</taxon>
        <taxon>Streptomycetaceae</taxon>
        <taxon>Streptomyces</taxon>
    </lineage>
</organism>
<dbReference type="PANTHER" id="PTHR11803:SF58">
    <property type="entry name" value="PROTEIN HMF1-RELATED"/>
    <property type="match status" value="1"/>
</dbReference>